<keyword evidence="2" id="KW-1185">Reference proteome</keyword>
<accession>A0AAJ7TVZ2</accession>
<evidence type="ECO:0000256" key="1">
    <source>
        <dbReference type="SAM" id="MobiDB-lite"/>
    </source>
</evidence>
<name>A0AAJ7TVZ2_PETMA</name>
<feature type="compositionally biased region" description="Gly residues" evidence="1">
    <location>
        <begin position="97"/>
        <end position="107"/>
    </location>
</feature>
<evidence type="ECO:0000313" key="3">
    <source>
        <dbReference type="RefSeq" id="XP_032824011.1"/>
    </source>
</evidence>
<dbReference type="AlphaFoldDB" id="A0AAJ7TVZ2"/>
<proteinExistence type="predicted"/>
<sequence>MEPSSEHEVALRSTAHRVYLVRREPAQSLPPPGLVTTFRIWGSAVPTSTTTTTTTTPPPSPHRDPRRSPRAYDAASPRPTPTPAPGDSTFPAPGLCARGGGGGGGGGGDRDLPEPLRACGEPVVFRTWVRHHGTVRTLRLPQGRVLASRSDSGAWRWAWLPCSGW</sequence>
<organism evidence="2 3">
    <name type="scientific">Petromyzon marinus</name>
    <name type="common">Sea lamprey</name>
    <dbReference type="NCBI Taxonomy" id="7757"/>
    <lineage>
        <taxon>Eukaryota</taxon>
        <taxon>Metazoa</taxon>
        <taxon>Chordata</taxon>
        <taxon>Craniata</taxon>
        <taxon>Vertebrata</taxon>
        <taxon>Cyclostomata</taxon>
        <taxon>Hyperoartia</taxon>
        <taxon>Petromyzontiformes</taxon>
        <taxon>Petromyzontidae</taxon>
        <taxon>Petromyzon</taxon>
    </lineage>
</organism>
<protein>
    <submittedName>
        <fullName evidence="3">Poly(U)-specific endoribonuclease homolog</fullName>
    </submittedName>
</protein>
<gene>
    <name evidence="3" type="primary">LOC116950408</name>
</gene>
<reference evidence="3" key="1">
    <citation type="submission" date="2025-08" db="UniProtKB">
        <authorList>
            <consortium name="RefSeq"/>
        </authorList>
    </citation>
    <scope>IDENTIFICATION</scope>
    <source>
        <tissue evidence="3">Sperm</tissue>
    </source>
</reference>
<dbReference type="Proteomes" id="UP001318040">
    <property type="component" value="Chromosome 39"/>
</dbReference>
<feature type="region of interest" description="Disordered" evidence="1">
    <location>
        <begin position="45"/>
        <end position="113"/>
    </location>
</feature>
<dbReference type="RefSeq" id="XP_032824011.1">
    <property type="nucleotide sequence ID" value="XM_032968120.1"/>
</dbReference>
<dbReference type="KEGG" id="pmrn:116950408"/>
<feature type="compositionally biased region" description="Low complexity" evidence="1">
    <location>
        <begin position="46"/>
        <end position="55"/>
    </location>
</feature>
<evidence type="ECO:0000313" key="2">
    <source>
        <dbReference type="Proteomes" id="UP001318040"/>
    </source>
</evidence>